<proteinExistence type="predicted"/>
<sequence>MIIRVDAAGEVRVDEHLVFTDFHVEVPPGFAADDLAATMGAGTRADDGHLWIAEAAIRHWLVGLTDDLWDEGFSGMVAYARSKGWTDEAGTHLRAHVEHVD</sequence>
<reference evidence="1" key="1">
    <citation type="submission" date="2018-05" db="EMBL/GenBank/DDBJ databases">
        <authorList>
            <person name="Lanie J.A."/>
            <person name="Ng W.-L."/>
            <person name="Kazmierczak K.M."/>
            <person name="Andrzejewski T.M."/>
            <person name="Davidsen T.M."/>
            <person name="Wayne K.J."/>
            <person name="Tettelin H."/>
            <person name="Glass J.I."/>
            <person name="Rusch D."/>
            <person name="Podicherti R."/>
            <person name="Tsui H.-C.T."/>
            <person name="Winkler M.E."/>
        </authorList>
    </citation>
    <scope>NUCLEOTIDE SEQUENCE</scope>
</reference>
<gene>
    <name evidence="1" type="ORF">METZ01_LOCUS3954</name>
</gene>
<dbReference type="EMBL" id="UINC01000206">
    <property type="protein sequence ID" value="SUZ51100.1"/>
    <property type="molecule type" value="Genomic_DNA"/>
</dbReference>
<organism evidence="1">
    <name type="scientific">marine metagenome</name>
    <dbReference type="NCBI Taxonomy" id="408172"/>
    <lineage>
        <taxon>unclassified sequences</taxon>
        <taxon>metagenomes</taxon>
        <taxon>ecological metagenomes</taxon>
    </lineage>
</organism>
<name>A0A381N903_9ZZZZ</name>
<dbReference type="AlphaFoldDB" id="A0A381N903"/>
<accession>A0A381N903</accession>
<protein>
    <submittedName>
        <fullName evidence="1">Uncharacterized protein</fullName>
    </submittedName>
</protein>
<evidence type="ECO:0000313" key="1">
    <source>
        <dbReference type="EMBL" id="SUZ51100.1"/>
    </source>
</evidence>